<accession>A0A2W7NCS0</accession>
<dbReference type="AlphaFoldDB" id="A0A2W7NCS0"/>
<dbReference type="EMBL" id="QKZK01000046">
    <property type="protein sequence ID" value="PZX10876.1"/>
    <property type="molecule type" value="Genomic_DNA"/>
</dbReference>
<evidence type="ECO:0000313" key="3">
    <source>
        <dbReference type="Proteomes" id="UP000249239"/>
    </source>
</evidence>
<keyword evidence="3" id="KW-1185">Reference proteome</keyword>
<evidence type="ECO:0000313" key="1">
    <source>
        <dbReference type="EMBL" id="PZX10596.1"/>
    </source>
</evidence>
<dbReference type="EMBL" id="QKZK01000049">
    <property type="protein sequence ID" value="PZX10596.1"/>
    <property type="molecule type" value="Genomic_DNA"/>
</dbReference>
<proteinExistence type="predicted"/>
<comment type="caution">
    <text evidence="2">The sequence shown here is derived from an EMBL/GenBank/DDBJ whole genome shotgun (WGS) entry which is preliminary data.</text>
</comment>
<protein>
    <submittedName>
        <fullName evidence="2">Uncharacterized protein</fullName>
    </submittedName>
</protein>
<evidence type="ECO:0000313" key="2">
    <source>
        <dbReference type="EMBL" id="PZX10876.1"/>
    </source>
</evidence>
<organism evidence="2 3">
    <name type="scientific">Breznakibacter xylanolyticus</name>
    <dbReference type="NCBI Taxonomy" id="990"/>
    <lineage>
        <taxon>Bacteria</taxon>
        <taxon>Pseudomonadati</taxon>
        <taxon>Bacteroidota</taxon>
        <taxon>Bacteroidia</taxon>
        <taxon>Marinilabiliales</taxon>
        <taxon>Marinilabiliaceae</taxon>
        <taxon>Breznakibacter</taxon>
    </lineage>
</organism>
<dbReference type="OrthoDB" id="1120711at2"/>
<dbReference type="RefSeq" id="WP_111447049.1">
    <property type="nucleotide sequence ID" value="NZ_QKZK01000046.1"/>
</dbReference>
<sequence length="132" mass="14990">METKEIKTPSPIKKLQVIKFEVKKGQTYEFNGNTKTEHDRIKGIFLRLSNPNALQGATLRVWIDDTEIIPDDTEVALLHHNDDLSIQDVAFPLDEKAKNSPVRIIYKDDSANLAVADSYHVRAYLLAEVSKK</sequence>
<reference evidence="2 3" key="1">
    <citation type="submission" date="2018-06" db="EMBL/GenBank/DDBJ databases">
        <title>Genomic Encyclopedia of Archaeal and Bacterial Type Strains, Phase II (KMG-II): from individual species to whole genera.</title>
        <authorList>
            <person name="Goeker M."/>
        </authorList>
    </citation>
    <scope>NUCLEOTIDE SEQUENCE [LARGE SCALE GENOMIC DNA]</scope>
    <source>
        <strain evidence="2 3">DSM 6779</strain>
    </source>
</reference>
<name>A0A2W7NCS0_9BACT</name>
<gene>
    <name evidence="2" type="ORF">LX69_03262</name>
    <name evidence="1" type="ORF">LX69_03320</name>
</gene>
<dbReference type="Proteomes" id="UP000249239">
    <property type="component" value="Unassembled WGS sequence"/>
</dbReference>